<organism evidence="6 7">
    <name type="scientific">Galeopterus variegatus</name>
    <name type="common">Malayan flying lemur</name>
    <name type="synonym">Cynocephalus variegatus</name>
    <dbReference type="NCBI Taxonomy" id="482537"/>
    <lineage>
        <taxon>Eukaryota</taxon>
        <taxon>Metazoa</taxon>
        <taxon>Chordata</taxon>
        <taxon>Craniata</taxon>
        <taxon>Vertebrata</taxon>
        <taxon>Euteleostomi</taxon>
        <taxon>Mammalia</taxon>
        <taxon>Eutheria</taxon>
        <taxon>Euarchontoglires</taxon>
        <taxon>Dermoptera</taxon>
        <taxon>Cynocephalidae</taxon>
        <taxon>Galeopterus</taxon>
    </lineage>
</organism>
<gene>
    <name evidence="7" type="primary">SIGLEC11</name>
</gene>
<keyword evidence="4" id="KW-0472">Membrane</keyword>
<dbReference type="GeneID" id="103607897"/>
<evidence type="ECO:0000313" key="7">
    <source>
        <dbReference type="RefSeq" id="XP_008590579.1"/>
    </source>
</evidence>
<reference evidence="7" key="1">
    <citation type="submission" date="2025-08" db="UniProtKB">
        <authorList>
            <consortium name="RefSeq"/>
        </authorList>
    </citation>
    <scope>IDENTIFICATION</scope>
</reference>
<evidence type="ECO:0000256" key="1">
    <source>
        <dbReference type="ARBA" id="ARBA00004167"/>
    </source>
</evidence>
<comment type="subcellular location">
    <subcellularLocation>
        <location evidence="1">Membrane</location>
        <topology evidence="1">Single-pass membrane protein</topology>
    </subcellularLocation>
</comment>
<keyword evidence="2" id="KW-0812">Transmembrane</keyword>
<proteinExistence type="predicted"/>
<feature type="non-terminal residue" evidence="7">
    <location>
        <position position="138"/>
    </location>
</feature>
<accession>A0ABM0SCI8</accession>
<dbReference type="InterPro" id="IPR013106">
    <property type="entry name" value="Ig_V-set"/>
</dbReference>
<dbReference type="PANTHER" id="PTHR12035">
    <property type="entry name" value="SIALIC ACID BINDING IMMUNOGLOBULIN-LIKE LECTIN"/>
    <property type="match status" value="1"/>
</dbReference>
<evidence type="ECO:0000259" key="5">
    <source>
        <dbReference type="Pfam" id="PF07686"/>
    </source>
</evidence>
<dbReference type="Proteomes" id="UP000694923">
    <property type="component" value="Unplaced"/>
</dbReference>
<keyword evidence="3" id="KW-1133">Transmembrane helix</keyword>
<dbReference type="InterPro" id="IPR013783">
    <property type="entry name" value="Ig-like_fold"/>
</dbReference>
<dbReference type="InterPro" id="IPR051036">
    <property type="entry name" value="SIGLEC"/>
</dbReference>
<sequence>MGLCILMPCNVSYPQGGWNEYTPAYGSWFKKGNKKTNHLVATNKPNQEVRMGTQGQFQVIGNPHNYSCSLVIRDAWTEDMAAYFFRVLRGNSVKCSFRNQFFLNVTALSWKPDVYIPDTLEPGQPVTVICVFNWAYEG</sequence>
<dbReference type="InterPro" id="IPR036179">
    <property type="entry name" value="Ig-like_dom_sf"/>
</dbReference>
<dbReference type="PANTHER" id="PTHR12035:SF115">
    <property type="entry name" value="SIALIC ACID-BINDING IG-LIKE LECTIN 10"/>
    <property type="match status" value="1"/>
</dbReference>
<feature type="domain" description="Immunoglobulin V-set" evidence="5">
    <location>
        <begin position="4"/>
        <end position="105"/>
    </location>
</feature>
<dbReference type="SUPFAM" id="SSF48726">
    <property type="entry name" value="Immunoglobulin"/>
    <property type="match status" value="1"/>
</dbReference>
<dbReference type="Pfam" id="PF07686">
    <property type="entry name" value="V-set"/>
    <property type="match status" value="1"/>
</dbReference>
<keyword evidence="6" id="KW-1185">Reference proteome</keyword>
<dbReference type="RefSeq" id="XP_008590579.1">
    <property type="nucleotide sequence ID" value="XM_008592357.1"/>
</dbReference>
<name>A0ABM0SCI8_GALVR</name>
<evidence type="ECO:0000256" key="2">
    <source>
        <dbReference type="ARBA" id="ARBA00022692"/>
    </source>
</evidence>
<dbReference type="Gene3D" id="2.60.40.10">
    <property type="entry name" value="Immunoglobulins"/>
    <property type="match status" value="1"/>
</dbReference>
<evidence type="ECO:0000256" key="4">
    <source>
        <dbReference type="ARBA" id="ARBA00023136"/>
    </source>
</evidence>
<protein>
    <submittedName>
        <fullName evidence="7">Sialic acid-binding Ig-like lectin 11</fullName>
    </submittedName>
</protein>
<evidence type="ECO:0000313" key="6">
    <source>
        <dbReference type="Proteomes" id="UP000694923"/>
    </source>
</evidence>
<evidence type="ECO:0000256" key="3">
    <source>
        <dbReference type="ARBA" id="ARBA00022989"/>
    </source>
</evidence>